<dbReference type="Proteomes" id="UP000265515">
    <property type="component" value="Unassembled WGS sequence"/>
</dbReference>
<name>A0A388LUP5_CHABU</name>
<proteinExistence type="predicted"/>
<reference evidence="2 3" key="1">
    <citation type="journal article" date="2018" name="Cell">
        <title>The Chara Genome: Secondary Complexity and Implications for Plant Terrestrialization.</title>
        <authorList>
            <person name="Nishiyama T."/>
            <person name="Sakayama H."/>
            <person name="Vries J.D."/>
            <person name="Buschmann H."/>
            <person name="Saint-Marcoux D."/>
            <person name="Ullrich K.K."/>
            <person name="Haas F.B."/>
            <person name="Vanderstraeten L."/>
            <person name="Becker D."/>
            <person name="Lang D."/>
            <person name="Vosolsobe S."/>
            <person name="Rombauts S."/>
            <person name="Wilhelmsson P.K.I."/>
            <person name="Janitza P."/>
            <person name="Kern R."/>
            <person name="Heyl A."/>
            <person name="Rumpler F."/>
            <person name="Villalobos L.I.A.C."/>
            <person name="Clay J.M."/>
            <person name="Skokan R."/>
            <person name="Toyoda A."/>
            <person name="Suzuki Y."/>
            <person name="Kagoshima H."/>
            <person name="Schijlen E."/>
            <person name="Tajeshwar N."/>
            <person name="Catarino B."/>
            <person name="Hetherington A.J."/>
            <person name="Saltykova A."/>
            <person name="Bonnot C."/>
            <person name="Breuninger H."/>
            <person name="Symeonidi A."/>
            <person name="Radhakrishnan G.V."/>
            <person name="Van Nieuwerburgh F."/>
            <person name="Deforce D."/>
            <person name="Chang C."/>
            <person name="Karol K.G."/>
            <person name="Hedrich R."/>
            <person name="Ulvskov P."/>
            <person name="Glockner G."/>
            <person name="Delwiche C.F."/>
            <person name="Petrasek J."/>
            <person name="Van de Peer Y."/>
            <person name="Friml J."/>
            <person name="Beilby M."/>
            <person name="Dolan L."/>
            <person name="Kohara Y."/>
            <person name="Sugano S."/>
            <person name="Fujiyama A."/>
            <person name="Delaux P.-M."/>
            <person name="Quint M."/>
            <person name="TheiBen G."/>
            <person name="Hagemann M."/>
            <person name="Harholt J."/>
            <person name="Dunand C."/>
            <person name="Zachgo S."/>
            <person name="Langdale J."/>
            <person name="Maumus F."/>
            <person name="Straeten D.V.D."/>
            <person name="Gould S.B."/>
            <person name="Rensing S.A."/>
        </authorList>
    </citation>
    <scope>NUCLEOTIDE SEQUENCE [LARGE SCALE GENOMIC DNA]</scope>
    <source>
        <strain evidence="2 3">S276</strain>
    </source>
</reference>
<evidence type="ECO:0000313" key="2">
    <source>
        <dbReference type="EMBL" id="GBG85979.1"/>
    </source>
</evidence>
<feature type="region of interest" description="Disordered" evidence="1">
    <location>
        <begin position="302"/>
        <end position="363"/>
    </location>
</feature>
<evidence type="ECO:0000256" key="1">
    <source>
        <dbReference type="SAM" id="MobiDB-lite"/>
    </source>
</evidence>
<gene>
    <name evidence="2" type="ORF">CBR_g40792</name>
</gene>
<protein>
    <submittedName>
        <fullName evidence="2">Uncharacterized protein</fullName>
    </submittedName>
</protein>
<comment type="caution">
    <text evidence="2">The sequence shown here is derived from an EMBL/GenBank/DDBJ whole genome shotgun (WGS) entry which is preliminary data.</text>
</comment>
<sequence length="363" mass="40527">MQRPRLSLDLLRFTTFFSTAAIHVAAEFRFARTCDRARVLAEVLAFLLLSPPGNNHVSVIVAFTGDLMTLHPSSHTGVLRQLRLWAQEVTTAWIQLLAQPSDWIESTGGIDLNQLCLSPAAPEVIIPELLPFSATNVPLSFRIKELDVSILDAGKWAEWWNAYVALSFCLLEVVFHWAEDEVPDDEVELLIIQAWRTDTEGELLGILFGKVRDGHLEPITSKVPVFLAQLLDDLPLDILSLCDERSTQAALTRTLVPHLLCSTCTELDGDNCYYPSSGHYLVIDVTDLTLWDPIIRRVEVEGEADREEVEEEREEGSEEEEENSGAESNDPDYHESEEGELGESESNELGGPNERSEEDEGAA</sequence>
<dbReference type="AlphaFoldDB" id="A0A388LUP5"/>
<feature type="compositionally biased region" description="Acidic residues" evidence="1">
    <location>
        <begin position="302"/>
        <end position="324"/>
    </location>
</feature>
<keyword evidence="3" id="KW-1185">Reference proteome</keyword>
<dbReference type="EMBL" id="BFEA01000543">
    <property type="protein sequence ID" value="GBG85979.1"/>
    <property type="molecule type" value="Genomic_DNA"/>
</dbReference>
<evidence type="ECO:0000313" key="3">
    <source>
        <dbReference type="Proteomes" id="UP000265515"/>
    </source>
</evidence>
<dbReference type="Gramene" id="GBG85979">
    <property type="protein sequence ID" value="GBG85979"/>
    <property type="gene ID" value="CBR_g40792"/>
</dbReference>
<accession>A0A388LUP5</accession>
<feature type="compositionally biased region" description="Acidic residues" evidence="1">
    <location>
        <begin position="337"/>
        <end position="346"/>
    </location>
</feature>
<organism evidence="2 3">
    <name type="scientific">Chara braunii</name>
    <name type="common">Braun's stonewort</name>
    <dbReference type="NCBI Taxonomy" id="69332"/>
    <lineage>
        <taxon>Eukaryota</taxon>
        <taxon>Viridiplantae</taxon>
        <taxon>Streptophyta</taxon>
        <taxon>Charophyceae</taxon>
        <taxon>Charales</taxon>
        <taxon>Characeae</taxon>
        <taxon>Chara</taxon>
    </lineage>
</organism>